<evidence type="ECO:0000256" key="6">
    <source>
        <dbReference type="RuleBase" id="RU000477"/>
    </source>
</evidence>
<dbReference type="PANTHER" id="PTHR45724:SF13">
    <property type="entry name" value="AQUAPORIN NIP1-1-RELATED"/>
    <property type="match status" value="1"/>
</dbReference>
<dbReference type="Proteomes" id="UP001344658">
    <property type="component" value="Unassembled WGS sequence"/>
</dbReference>
<comment type="subcellular location">
    <subcellularLocation>
        <location evidence="1">Membrane</location>
        <topology evidence="1">Multi-pass membrane protein</topology>
    </subcellularLocation>
</comment>
<dbReference type="PANTHER" id="PTHR45724">
    <property type="entry name" value="AQUAPORIN NIP2-1"/>
    <property type="match status" value="1"/>
</dbReference>
<keyword evidence="5 7" id="KW-0472">Membrane</keyword>
<keyword evidence="9" id="KW-1185">Reference proteome</keyword>
<feature type="transmembrane region" description="Helical" evidence="7">
    <location>
        <begin position="109"/>
        <end position="131"/>
    </location>
</feature>
<dbReference type="InterPro" id="IPR023271">
    <property type="entry name" value="Aquaporin-like"/>
</dbReference>
<dbReference type="EMBL" id="JAZEWV010000057">
    <property type="protein sequence ID" value="MEE4546892.1"/>
    <property type="molecule type" value="Genomic_DNA"/>
</dbReference>
<feature type="transmembrane region" description="Helical" evidence="7">
    <location>
        <begin position="30"/>
        <end position="50"/>
    </location>
</feature>
<keyword evidence="2 6" id="KW-0813">Transport</keyword>
<comment type="caution">
    <text evidence="8">The sequence shown here is derived from an EMBL/GenBank/DDBJ whole genome shotgun (WGS) entry which is preliminary data.</text>
</comment>
<evidence type="ECO:0000256" key="2">
    <source>
        <dbReference type="ARBA" id="ARBA00022448"/>
    </source>
</evidence>
<evidence type="ECO:0000256" key="7">
    <source>
        <dbReference type="SAM" id="Phobius"/>
    </source>
</evidence>
<feature type="transmembrane region" description="Helical" evidence="7">
    <location>
        <begin position="183"/>
        <end position="204"/>
    </location>
</feature>
<comment type="similarity">
    <text evidence="6">Belongs to the MIP/aquaporin (TC 1.A.8) family.</text>
</comment>
<evidence type="ECO:0000313" key="8">
    <source>
        <dbReference type="EMBL" id="MEE4546892.1"/>
    </source>
</evidence>
<reference evidence="8 9" key="1">
    <citation type="submission" date="2023-12" db="EMBL/GenBank/DDBJ databases">
        <title>Streptomyces sp. V4-01.</title>
        <authorList>
            <person name="Somphong A."/>
            <person name="Phongsopitanun W."/>
        </authorList>
    </citation>
    <scope>NUCLEOTIDE SEQUENCE [LARGE SCALE GENOMIC DNA]</scope>
    <source>
        <strain evidence="8 9">V4-01</strain>
    </source>
</reference>
<dbReference type="InterPro" id="IPR022357">
    <property type="entry name" value="MIP_CS"/>
</dbReference>
<name>A0ABU7PPF8_9ACTN</name>
<dbReference type="Pfam" id="PF00230">
    <property type="entry name" value="MIP"/>
    <property type="match status" value="1"/>
</dbReference>
<feature type="transmembrane region" description="Helical" evidence="7">
    <location>
        <begin position="71"/>
        <end position="89"/>
    </location>
</feature>
<keyword evidence="3 6" id="KW-0812">Transmembrane</keyword>
<dbReference type="SUPFAM" id="SSF81338">
    <property type="entry name" value="Aquaporin-like"/>
    <property type="match status" value="1"/>
</dbReference>
<evidence type="ECO:0000256" key="1">
    <source>
        <dbReference type="ARBA" id="ARBA00004141"/>
    </source>
</evidence>
<dbReference type="InterPro" id="IPR034294">
    <property type="entry name" value="Aquaporin_transptr"/>
</dbReference>
<keyword evidence="4 7" id="KW-1133">Transmembrane helix</keyword>
<evidence type="ECO:0000256" key="3">
    <source>
        <dbReference type="ARBA" id="ARBA00022692"/>
    </source>
</evidence>
<dbReference type="PROSITE" id="PS00221">
    <property type="entry name" value="MIP"/>
    <property type="match status" value="1"/>
</dbReference>
<organism evidence="8 9">
    <name type="scientific">Actinacidiphila polyblastidii</name>
    <dbReference type="NCBI Taxonomy" id="3110430"/>
    <lineage>
        <taxon>Bacteria</taxon>
        <taxon>Bacillati</taxon>
        <taxon>Actinomycetota</taxon>
        <taxon>Actinomycetes</taxon>
        <taxon>Kitasatosporales</taxon>
        <taxon>Streptomycetaceae</taxon>
        <taxon>Actinacidiphila</taxon>
    </lineage>
</organism>
<sequence>MRKYVVEFIGTFFLVLTVGAAVLSDSRLAPLAIGGVLMVMVYAGGHVSGAHYNPAVTLAVLIRGRIAPVDAAWYTASQLVAALAAAPLARWAVNPPSVTALSLSGRHLASALVVEALFAFALAYVVLNVALSASHEDNSFYGLAIGFTVLAGAASVGGISGGAFNPAVALGGAAMGLFDWSDIWVYLIADLIGGAVAGAAFLFLNPLDGRAATEPAWDVAEPAAQS</sequence>
<dbReference type="PRINTS" id="PR00783">
    <property type="entry name" value="MINTRINSICP"/>
</dbReference>
<dbReference type="Gene3D" id="1.20.1080.10">
    <property type="entry name" value="Glycerol uptake facilitator protein"/>
    <property type="match status" value="1"/>
</dbReference>
<evidence type="ECO:0000313" key="9">
    <source>
        <dbReference type="Proteomes" id="UP001344658"/>
    </source>
</evidence>
<dbReference type="RefSeq" id="WP_330800787.1">
    <property type="nucleotide sequence ID" value="NZ_JAZEWV010000057.1"/>
</dbReference>
<evidence type="ECO:0000256" key="5">
    <source>
        <dbReference type="ARBA" id="ARBA00023136"/>
    </source>
</evidence>
<gene>
    <name evidence="8" type="ORF">V2S66_33620</name>
</gene>
<proteinExistence type="inferred from homology"/>
<feature type="transmembrane region" description="Helical" evidence="7">
    <location>
        <begin position="143"/>
        <end position="163"/>
    </location>
</feature>
<evidence type="ECO:0000256" key="4">
    <source>
        <dbReference type="ARBA" id="ARBA00022989"/>
    </source>
</evidence>
<dbReference type="InterPro" id="IPR000425">
    <property type="entry name" value="MIP"/>
</dbReference>
<accession>A0ABU7PPF8</accession>
<protein>
    <submittedName>
        <fullName evidence="8">Aquaporin</fullName>
    </submittedName>
</protein>